<proteinExistence type="inferred from homology"/>
<dbReference type="GO" id="GO:0030983">
    <property type="term" value="F:mismatched DNA binding"/>
    <property type="evidence" value="ECO:0007669"/>
    <property type="project" value="InterPro"/>
</dbReference>
<dbReference type="Proteomes" id="UP000230423">
    <property type="component" value="Unassembled WGS sequence"/>
</dbReference>
<feature type="non-terminal residue" evidence="8">
    <location>
        <position position="1"/>
    </location>
</feature>
<organism evidence="8 9">
    <name type="scientific">Teladorsagia circumcincta</name>
    <name type="common">Brown stomach worm</name>
    <name type="synonym">Ostertagia circumcincta</name>
    <dbReference type="NCBI Taxonomy" id="45464"/>
    <lineage>
        <taxon>Eukaryota</taxon>
        <taxon>Metazoa</taxon>
        <taxon>Ecdysozoa</taxon>
        <taxon>Nematoda</taxon>
        <taxon>Chromadorea</taxon>
        <taxon>Rhabditida</taxon>
        <taxon>Rhabditina</taxon>
        <taxon>Rhabditomorpha</taxon>
        <taxon>Strongyloidea</taxon>
        <taxon>Trichostrongylidae</taxon>
        <taxon>Teladorsagia</taxon>
    </lineage>
</organism>
<reference evidence="8 9" key="1">
    <citation type="submission" date="2015-09" db="EMBL/GenBank/DDBJ databases">
        <title>Draft genome of the parasitic nematode Teladorsagia circumcincta isolate WARC Sus (inbred).</title>
        <authorList>
            <person name="Mitreva M."/>
        </authorList>
    </citation>
    <scope>NUCLEOTIDE SEQUENCE [LARGE SCALE GENOMIC DNA]</scope>
    <source>
        <strain evidence="8 9">S</strain>
    </source>
</reference>
<feature type="compositionally biased region" description="Basic and acidic residues" evidence="6">
    <location>
        <begin position="1"/>
        <end position="13"/>
    </location>
</feature>
<dbReference type="AlphaFoldDB" id="A0A2G9U158"/>
<name>A0A2G9U158_TELCI</name>
<feature type="region of interest" description="Disordered" evidence="6">
    <location>
        <begin position="1"/>
        <end position="20"/>
    </location>
</feature>
<dbReference type="PANTHER" id="PTHR11361">
    <property type="entry name" value="DNA MISMATCH REPAIR PROTEIN MUTS FAMILY MEMBER"/>
    <property type="match status" value="1"/>
</dbReference>
<dbReference type="SUPFAM" id="SSF55271">
    <property type="entry name" value="DNA repair protein MutS, domain I"/>
    <property type="match status" value="1"/>
</dbReference>
<comment type="similarity">
    <text evidence="1">Belongs to the DNA mismatch repair MutS family.</text>
</comment>
<dbReference type="SMART" id="SM00534">
    <property type="entry name" value="MUTSac"/>
    <property type="match status" value="1"/>
</dbReference>
<feature type="domain" description="DNA mismatch repair proteins mutS family" evidence="7">
    <location>
        <begin position="33"/>
        <end position="198"/>
    </location>
</feature>
<gene>
    <name evidence="8" type="ORF">TELCIR_14969</name>
</gene>
<dbReference type="GO" id="GO:0006298">
    <property type="term" value="P:mismatch repair"/>
    <property type="evidence" value="ECO:0007669"/>
    <property type="project" value="InterPro"/>
</dbReference>
<dbReference type="GO" id="GO:0140664">
    <property type="term" value="F:ATP-dependent DNA damage sensor activity"/>
    <property type="evidence" value="ECO:0007669"/>
    <property type="project" value="InterPro"/>
</dbReference>
<dbReference type="EMBL" id="KZ350913">
    <property type="protein sequence ID" value="PIO63432.1"/>
    <property type="molecule type" value="Genomic_DNA"/>
</dbReference>
<evidence type="ECO:0000313" key="8">
    <source>
        <dbReference type="EMBL" id="PIO63432.1"/>
    </source>
</evidence>
<keyword evidence="4" id="KW-0067">ATP-binding</keyword>
<dbReference type="InterPro" id="IPR000432">
    <property type="entry name" value="DNA_mismatch_repair_MutS_C"/>
</dbReference>
<accession>A0A2G9U158</accession>
<dbReference type="InterPro" id="IPR016151">
    <property type="entry name" value="DNA_mismatch_repair_MutS_N"/>
</dbReference>
<evidence type="ECO:0000313" key="9">
    <source>
        <dbReference type="Proteomes" id="UP000230423"/>
    </source>
</evidence>
<dbReference type="Pfam" id="PF00488">
    <property type="entry name" value="MutS_V"/>
    <property type="match status" value="1"/>
</dbReference>
<evidence type="ECO:0000256" key="2">
    <source>
        <dbReference type="ARBA" id="ARBA00022741"/>
    </source>
</evidence>
<evidence type="ECO:0000256" key="5">
    <source>
        <dbReference type="ARBA" id="ARBA00023125"/>
    </source>
</evidence>
<evidence type="ECO:0000256" key="4">
    <source>
        <dbReference type="ARBA" id="ARBA00022840"/>
    </source>
</evidence>
<keyword evidence="3" id="KW-0227">DNA damage</keyword>
<evidence type="ECO:0000259" key="7">
    <source>
        <dbReference type="SMART" id="SM00534"/>
    </source>
</evidence>
<dbReference type="OrthoDB" id="10252754at2759"/>
<dbReference type="GO" id="GO:0005524">
    <property type="term" value="F:ATP binding"/>
    <property type="evidence" value="ECO:0007669"/>
    <property type="project" value="UniProtKB-KW"/>
</dbReference>
<dbReference type="PANTHER" id="PTHR11361:SF148">
    <property type="entry name" value="DNA MISMATCH REPAIR PROTEIN MSH6"/>
    <property type="match status" value="1"/>
</dbReference>
<dbReference type="Gene3D" id="3.40.50.300">
    <property type="entry name" value="P-loop containing nucleotide triphosphate hydrolases"/>
    <property type="match status" value="1"/>
</dbReference>
<dbReference type="SUPFAM" id="SSF52540">
    <property type="entry name" value="P-loop containing nucleoside triphosphate hydrolases"/>
    <property type="match status" value="1"/>
</dbReference>
<keyword evidence="2" id="KW-0547">Nucleotide-binding</keyword>
<sequence>PEKIRDAQGHRPDDDDYDPSTLFVPAQFLKEQTEGLTFMRGNYAHAGFPEAAYGKFADQLVSRGYKVARVEQTETPQQLEERNQKARGAKEKVVRRTFDGTAIASAVLSDVSRRIQCRSFFSTHYHSLCKTAAVNPNIALAHMACMVENENESNPTEECVTFLYRLTDGVCPKSYGFFAARLAGVRQEVVKEAYEASRVLFDSVNRKKMAIAAIKEVARGGGSVEQLREMISAL</sequence>
<dbReference type="GO" id="GO:0032301">
    <property type="term" value="C:MutSalpha complex"/>
    <property type="evidence" value="ECO:0007669"/>
    <property type="project" value="TreeGrafter"/>
</dbReference>
<evidence type="ECO:0000256" key="6">
    <source>
        <dbReference type="SAM" id="MobiDB-lite"/>
    </source>
</evidence>
<dbReference type="InterPro" id="IPR045076">
    <property type="entry name" value="MutS"/>
</dbReference>
<evidence type="ECO:0000256" key="3">
    <source>
        <dbReference type="ARBA" id="ARBA00022763"/>
    </source>
</evidence>
<protein>
    <submittedName>
        <fullName evidence="8">MutS domain V protein</fullName>
    </submittedName>
</protein>
<keyword evidence="9" id="KW-1185">Reference proteome</keyword>
<evidence type="ECO:0000256" key="1">
    <source>
        <dbReference type="ARBA" id="ARBA00006271"/>
    </source>
</evidence>
<keyword evidence="5" id="KW-0238">DNA-binding</keyword>
<dbReference type="InterPro" id="IPR027417">
    <property type="entry name" value="P-loop_NTPase"/>
</dbReference>